<name>A0A6C2UMA8_9BACT</name>
<organism evidence="1 2">
    <name type="scientific">Pontiella sulfatireligans</name>
    <dbReference type="NCBI Taxonomy" id="2750658"/>
    <lineage>
        <taxon>Bacteria</taxon>
        <taxon>Pseudomonadati</taxon>
        <taxon>Kiritimatiellota</taxon>
        <taxon>Kiritimatiellia</taxon>
        <taxon>Kiritimatiellales</taxon>
        <taxon>Pontiellaceae</taxon>
        <taxon>Pontiella</taxon>
    </lineage>
</organism>
<reference evidence="1 2" key="1">
    <citation type="submission" date="2019-04" db="EMBL/GenBank/DDBJ databases">
        <authorList>
            <person name="Van Vliet M D."/>
        </authorList>
    </citation>
    <scope>NUCLEOTIDE SEQUENCE [LARGE SCALE GENOMIC DNA]</scope>
    <source>
        <strain evidence="1 2">F21</strain>
    </source>
</reference>
<sequence>MKKQYMFTAFMLCFCVWAVVVDNVVVPSMKI</sequence>
<dbReference type="EMBL" id="CAAHFH010000002">
    <property type="protein sequence ID" value="VGO21395.1"/>
    <property type="molecule type" value="Genomic_DNA"/>
</dbReference>
<accession>A0A6C2UMA8</accession>
<evidence type="ECO:0000313" key="1">
    <source>
        <dbReference type="EMBL" id="VGO21395.1"/>
    </source>
</evidence>
<dbReference type="AlphaFoldDB" id="A0A6C2UMA8"/>
<keyword evidence="2" id="KW-1185">Reference proteome</keyword>
<gene>
    <name evidence="1" type="ORF">SCARR_03468</name>
</gene>
<protein>
    <submittedName>
        <fullName evidence="1">Uncharacterized protein</fullName>
    </submittedName>
</protein>
<evidence type="ECO:0000313" key="2">
    <source>
        <dbReference type="Proteomes" id="UP000346198"/>
    </source>
</evidence>
<proteinExistence type="predicted"/>
<dbReference type="Proteomes" id="UP000346198">
    <property type="component" value="Unassembled WGS sequence"/>
</dbReference>